<keyword evidence="1" id="KW-0812">Transmembrane</keyword>
<protein>
    <submittedName>
        <fullName evidence="2">DUF2189 domain-containing protein</fullName>
    </submittedName>
</protein>
<gene>
    <name evidence="2" type="ORF">QWJ38_05115</name>
</gene>
<comment type="caution">
    <text evidence="2">The sequence shown here is derived from an EMBL/GenBank/DDBJ whole genome shotgun (WGS) entry which is preliminary data.</text>
</comment>
<keyword evidence="1" id="KW-1133">Transmembrane helix</keyword>
<evidence type="ECO:0000313" key="3">
    <source>
        <dbReference type="Proteomes" id="UP001228044"/>
    </source>
</evidence>
<evidence type="ECO:0000256" key="1">
    <source>
        <dbReference type="SAM" id="Phobius"/>
    </source>
</evidence>
<organism evidence="2 3">
    <name type="scientific">Roseateles violae</name>
    <dbReference type="NCBI Taxonomy" id="3058042"/>
    <lineage>
        <taxon>Bacteria</taxon>
        <taxon>Pseudomonadati</taxon>
        <taxon>Pseudomonadota</taxon>
        <taxon>Betaproteobacteria</taxon>
        <taxon>Burkholderiales</taxon>
        <taxon>Sphaerotilaceae</taxon>
        <taxon>Roseateles</taxon>
    </lineage>
</organism>
<dbReference type="InterPro" id="IPR018692">
    <property type="entry name" value="DUF2189"/>
</dbReference>
<dbReference type="RefSeq" id="WP_290357957.1">
    <property type="nucleotide sequence ID" value="NZ_JAUHHC010000001.1"/>
</dbReference>
<dbReference type="EMBL" id="JAUHHC010000001">
    <property type="protein sequence ID" value="MDN3919661.1"/>
    <property type="molecule type" value="Genomic_DNA"/>
</dbReference>
<reference evidence="2 3" key="1">
    <citation type="submission" date="2023-06" db="EMBL/GenBank/DDBJ databases">
        <title>Pelomonas sp. PFR6 16S ribosomal RNA gene Genome sequencing and assembly.</title>
        <authorList>
            <person name="Woo H."/>
        </authorList>
    </citation>
    <scope>NUCLEOTIDE SEQUENCE [LARGE SCALE GENOMIC DNA]</scope>
    <source>
        <strain evidence="2 3">PFR6</strain>
    </source>
</reference>
<feature type="transmembrane region" description="Helical" evidence="1">
    <location>
        <begin position="169"/>
        <end position="195"/>
    </location>
</feature>
<dbReference type="Proteomes" id="UP001228044">
    <property type="component" value="Unassembled WGS sequence"/>
</dbReference>
<keyword evidence="1" id="KW-0472">Membrane</keyword>
<name>A0ABT8DMN8_9BURK</name>
<feature type="transmembrane region" description="Helical" evidence="1">
    <location>
        <begin position="70"/>
        <end position="93"/>
    </location>
</feature>
<feature type="transmembrane region" description="Helical" evidence="1">
    <location>
        <begin position="45"/>
        <end position="64"/>
    </location>
</feature>
<dbReference type="Pfam" id="PF09955">
    <property type="entry name" value="DUF2189"/>
    <property type="match status" value="1"/>
</dbReference>
<accession>A0ABT8DMN8</accession>
<sequence>MDQLLDRGNESSSAPEPFPEIRTISAGRPLVWLAEGLRDIGRTPLASLGMGLLIALVGAILLGAGWKANYVAPAMLGGFLLVAPFLALPLYALSAQHERGERSEVSRAWGSVRGNAGSIALFGLVLMLAYIVWERLAAITFALFYRGEPLNVANLLPELFLSGRYNQLLLAYFAIGALLAGAVFALSVVTAPLLLDRPRSDTVTAMLTSVQACLRNAGPLLLWALLLAGLTLLGFLTLTLGFVLIFPLLAHASWHAYRDLVAR</sequence>
<proteinExistence type="predicted"/>
<evidence type="ECO:0000313" key="2">
    <source>
        <dbReference type="EMBL" id="MDN3919661.1"/>
    </source>
</evidence>
<feature type="transmembrane region" description="Helical" evidence="1">
    <location>
        <begin position="220"/>
        <end position="250"/>
    </location>
</feature>
<feature type="transmembrane region" description="Helical" evidence="1">
    <location>
        <begin position="114"/>
        <end position="133"/>
    </location>
</feature>
<keyword evidence="3" id="KW-1185">Reference proteome</keyword>